<organism evidence="1 2">
    <name type="scientific">Fusarium decemcellulare</name>
    <dbReference type="NCBI Taxonomy" id="57161"/>
    <lineage>
        <taxon>Eukaryota</taxon>
        <taxon>Fungi</taxon>
        <taxon>Dikarya</taxon>
        <taxon>Ascomycota</taxon>
        <taxon>Pezizomycotina</taxon>
        <taxon>Sordariomycetes</taxon>
        <taxon>Hypocreomycetidae</taxon>
        <taxon>Hypocreales</taxon>
        <taxon>Nectriaceae</taxon>
        <taxon>Fusarium</taxon>
        <taxon>Fusarium decemcellulare species complex</taxon>
    </lineage>
</organism>
<evidence type="ECO:0000313" key="2">
    <source>
        <dbReference type="Proteomes" id="UP001148629"/>
    </source>
</evidence>
<accession>A0ACC1S187</accession>
<reference evidence="1" key="1">
    <citation type="submission" date="2022-08" db="EMBL/GenBank/DDBJ databases">
        <title>Genome Sequence of Fusarium decemcellulare.</title>
        <authorList>
            <person name="Buettner E."/>
        </authorList>
    </citation>
    <scope>NUCLEOTIDE SEQUENCE</scope>
    <source>
        <strain evidence="1">Babe19</strain>
    </source>
</reference>
<proteinExistence type="predicted"/>
<gene>
    <name evidence="1" type="ORF">NM208_g9524</name>
</gene>
<sequence length="462" mass="49948">MHLPIFSLVALVATPLTAANIPSKFCDAACRKEFEAARSSEAAQWVSQNVTLDPFYKAPEDLSSKAPGTLLRWQNVPNAQLSTNWTIPAGLSLSRFLYVSEDHDGIPVPASAYALLPYSQVTIAGGTNTTKPLNTIVFTHGTAGNIPNCAPSNNKGLYYEWEGPLAMASHGYAVIGPDYAGLGTSRPHGLRYMSGYLHAADVAYALIAARSSSIGPRLSKEWVVAGHSEGGMTAWRVNERLAMANQTKMRDAAGQFLGAVAAAPAMVNLTQQFPGSLGSEANPYPMFVFQAFMEAFPNDIKAEDYLTDLALARLPLMNQGCFVTATALFGRLSTKRIFKSTAFLQNPRLVEWQNTWAGSAIRQLAAPMLVLAGEADPVTNTNLDGVVDSACQLLPQPTISYIQYPGLGHDPSFQASQPHMFQWLRERFEGVPLQSGCRRVTVQPLTKNYGTTQIGWTGEGLA</sequence>
<dbReference type="EMBL" id="JANRMS010001225">
    <property type="protein sequence ID" value="KAJ3529983.1"/>
    <property type="molecule type" value="Genomic_DNA"/>
</dbReference>
<protein>
    <submittedName>
        <fullName evidence="1">Uncharacterized protein</fullName>
    </submittedName>
</protein>
<dbReference type="Proteomes" id="UP001148629">
    <property type="component" value="Unassembled WGS sequence"/>
</dbReference>
<comment type="caution">
    <text evidence="1">The sequence shown here is derived from an EMBL/GenBank/DDBJ whole genome shotgun (WGS) entry which is preliminary data.</text>
</comment>
<name>A0ACC1S187_9HYPO</name>
<evidence type="ECO:0000313" key="1">
    <source>
        <dbReference type="EMBL" id="KAJ3529983.1"/>
    </source>
</evidence>
<keyword evidence="2" id="KW-1185">Reference proteome</keyword>